<keyword evidence="1" id="KW-0472">Membrane</keyword>
<feature type="transmembrane region" description="Helical" evidence="1">
    <location>
        <begin position="108"/>
        <end position="130"/>
    </location>
</feature>
<reference evidence="2" key="2">
    <citation type="journal article" date="2021" name="PeerJ">
        <title>Extensive microbial diversity within the chicken gut microbiome revealed by metagenomics and culture.</title>
        <authorList>
            <person name="Gilroy R."/>
            <person name="Ravi A."/>
            <person name="Getino M."/>
            <person name="Pursley I."/>
            <person name="Horton D.L."/>
            <person name="Alikhan N.F."/>
            <person name="Baker D."/>
            <person name="Gharbi K."/>
            <person name="Hall N."/>
            <person name="Watson M."/>
            <person name="Adriaenssens E.M."/>
            <person name="Foster-Nyarko E."/>
            <person name="Jarju S."/>
            <person name="Secka A."/>
            <person name="Antonio M."/>
            <person name="Oren A."/>
            <person name="Chaudhuri R.R."/>
            <person name="La Ragione R."/>
            <person name="Hildebrand F."/>
            <person name="Pallen M.J."/>
        </authorList>
    </citation>
    <scope>NUCLEOTIDE SEQUENCE</scope>
    <source>
        <strain evidence="2">1370</strain>
    </source>
</reference>
<dbReference type="PROSITE" id="PS51257">
    <property type="entry name" value="PROKAR_LIPOPROTEIN"/>
    <property type="match status" value="1"/>
</dbReference>
<keyword evidence="1" id="KW-0812">Transmembrane</keyword>
<dbReference type="Proteomes" id="UP000823960">
    <property type="component" value="Unassembled WGS sequence"/>
</dbReference>
<organism evidence="2 3">
    <name type="scientific">Candidatus Faeciplasma avium</name>
    <dbReference type="NCBI Taxonomy" id="2840798"/>
    <lineage>
        <taxon>Bacteria</taxon>
        <taxon>Bacillati</taxon>
        <taxon>Bacillota</taxon>
        <taxon>Clostridia</taxon>
        <taxon>Eubacteriales</taxon>
        <taxon>Oscillospiraceae</taxon>
        <taxon>Oscillospiraceae incertae sedis</taxon>
        <taxon>Candidatus Faeciplasma</taxon>
    </lineage>
</organism>
<dbReference type="AlphaFoldDB" id="A0A9D1NSS5"/>
<feature type="transmembrane region" description="Helical" evidence="1">
    <location>
        <begin position="150"/>
        <end position="169"/>
    </location>
</feature>
<feature type="transmembrane region" description="Helical" evidence="1">
    <location>
        <begin position="81"/>
        <end position="101"/>
    </location>
</feature>
<keyword evidence="1" id="KW-1133">Transmembrane helix</keyword>
<evidence type="ECO:0008006" key="4">
    <source>
        <dbReference type="Google" id="ProtNLM"/>
    </source>
</evidence>
<reference evidence="2" key="1">
    <citation type="submission" date="2020-10" db="EMBL/GenBank/DDBJ databases">
        <authorList>
            <person name="Gilroy R."/>
        </authorList>
    </citation>
    <scope>NUCLEOTIDE SEQUENCE</scope>
    <source>
        <strain evidence="2">1370</strain>
    </source>
</reference>
<protein>
    <recommendedName>
        <fullName evidence="4">Rod shape-determining protein MreD</fullName>
    </recommendedName>
</protein>
<sequence length="190" mass="21034">MRLRNRTKGQLPAPARLALRWLCFFLLVILTASCSTAPGWDFLSYSLIPLSLAVAVFSEEIPSAILGGLAGLAADVVMDQLAGFTALYLCLASGLISAMFRQLLRKNLIGYMACVVILTAGYLYADYFFYYGIWELEGRLIALEKKLLPSALWAVATAPALFYLIRLTVRLTETKRTLEIEGADDKIDRV</sequence>
<dbReference type="EMBL" id="DVOL01000098">
    <property type="protein sequence ID" value="HIV11390.1"/>
    <property type="molecule type" value="Genomic_DNA"/>
</dbReference>
<accession>A0A9D1NSS5</accession>
<gene>
    <name evidence="2" type="ORF">IAD28_06845</name>
</gene>
<evidence type="ECO:0000313" key="3">
    <source>
        <dbReference type="Proteomes" id="UP000823960"/>
    </source>
</evidence>
<name>A0A9D1NSS5_9FIRM</name>
<proteinExistence type="predicted"/>
<evidence type="ECO:0000313" key="2">
    <source>
        <dbReference type="EMBL" id="HIV11390.1"/>
    </source>
</evidence>
<comment type="caution">
    <text evidence="2">The sequence shown here is derived from an EMBL/GenBank/DDBJ whole genome shotgun (WGS) entry which is preliminary data.</text>
</comment>
<evidence type="ECO:0000256" key="1">
    <source>
        <dbReference type="SAM" id="Phobius"/>
    </source>
</evidence>